<keyword evidence="3" id="KW-1185">Reference proteome</keyword>
<organism evidence="2 3">
    <name type="scientific">Fusarium zealandicum</name>
    <dbReference type="NCBI Taxonomy" id="1053134"/>
    <lineage>
        <taxon>Eukaryota</taxon>
        <taxon>Fungi</taxon>
        <taxon>Dikarya</taxon>
        <taxon>Ascomycota</taxon>
        <taxon>Pezizomycotina</taxon>
        <taxon>Sordariomycetes</taxon>
        <taxon>Hypocreomycetidae</taxon>
        <taxon>Hypocreales</taxon>
        <taxon>Nectriaceae</taxon>
        <taxon>Fusarium</taxon>
        <taxon>Fusarium staphyleae species complex</taxon>
    </lineage>
</organism>
<dbReference type="AlphaFoldDB" id="A0A8H4UPY7"/>
<protein>
    <submittedName>
        <fullName evidence="2">Uncharacterized protein</fullName>
    </submittedName>
</protein>
<name>A0A8H4UPY7_9HYPO</name>
<feature type="region of interest" description="Disordered" evidence="1">
    <location>
        <begin position="24"/>
        <end position="43"/>
    </location>
</feature>
<reference evidence="2" key="2">
    <citation type="submission" date="2020-05" db="EMBL/GenBank/DDBJ databases">
        <authorList>
            <person name="Kim H.-S."/>
            <person name="Proctor R.H."/>
            <person name="Brown D.W."/>
        </authorList>
    </citation>
    <scope>NUCLEOTIDE SEQUENCE</scope>
    <source>
        <strain evidence="2">NRRL 22465</strain>
    </source>
</reference>
<accession>A0A8H4UPY7</accession>
<proteinExistence type="predicted"/>
<dbReference type="EMBL" id="JABEYC010000208">
    <property type="protein sequence ID" value="KAF4980791.1"/>
    <property type="molecule type" value="Genomic_DNA"/>
</dbReference>
<evidence type="ECO:0000256" key="1">
    <source>
        <dbReference type="SAM" id="MobiDB-lite"/>
    </source>
</evidence>
<dbReference type="Proteomes" id="UP000635477">
    <property type="component" value="Unassembled WGS sequence"/>
</dbReference>
<evidence type="ECO:0000313" key="2">
    <source>
        <dbReference type="EMBL" id="KAF4980791.1"/>
    </source>
</evidence>
<evidence type="ECO:0000313" key="3">
    <source>
        <dbReference type="Proteomes" id="UP000635477"/>
    </source>
</evidence>
<sequence length="163" mass="17745">MRGRQIATCGGGTRIRSVWGFRRWSERPPDFSPSPRRDRGHLRVRTAPNVKKTLPPSRDIGVPTPSAKDACMSEPSWNNTSREGEISPTYVGYPKKRPALKVRGGPIIAEIRNSELAGNGKGTSPPHFTFLPPGVHACLLAQGVAYAKNTPLPHVNVDNETAS</sequence>
<comment type="caution">
    <text evidence="2">The sequence shown here is derived from an EMBL/GenBank/DDBJ whole genome shotgun (WGS) entry which is preliminary data.</text>
</comment>
<feature type="region of interest" description="Disordered" evidence="1">
    <location>
        <begin position="51"/>
        <end position="93"/>
    </location>
</feature>
<reference evidence="2" key="1">
    <citation type="journal article" date="2020" name="BMC Genomics">
        <title>Correction to: Identification and distribution of gene clusters required for synthesis of sphingolipid metabolism inhibitors in diverse species of the filamentous fungus Fusarium.</title>
        <authorList>
            <person name="Kim H.S."/>
            <person name="Lohmar J.M."/>
            <person name="Busman M."/>
            <person name="Brown D.W."/>
            <person name="Naumann T.A."/>
            <person name="Divon H.H."/>
            <person name="Lysoe E."/>
            <person name="Uhlig S."/>
            <person name="Proctor R.H."/>
        </authorList>
    </citation>
    <scope>NUCLEOTIDE SEQUENCE</scope>
    <source>
        <strain evidence="2">NRRL 22465</strain>
    </source>
</reference>
<gene>
    <name evidence="2" type="ORF">FZEAL_3305</name>
</gene>